<comment type="catalytic activity">
    <reaction evidence="9">
        <text>malonyl-[ACP] + acetyl-CoA + H(+) = 3-oxobutanoyl-[ACP] + CO2 + CoA</text>
        <dbReference type="Rhea" id="RHEA:12080"/>
        <dbReference type="Rhea" id="RHEA-COMP:9623"/>
        <dbReference type="Rhea" id="RHEA-COMP:9625"/>
        <dbReference type="ChEBI" id="CHEBI:15378"/>
        <dbReference type="ChEBI" id="CHEBI:16526"/>
        <dbReference type="ChEBI" id="CHEBI:57287"/>
        <dbReference type="ChEBI" id="CHEBI:57288"/>
        <dbReference type="ChEBI" id="CHEBI:78449"/>
        <dbReference type="ChEBI" id="CHEBI:78450"/>
        <dbReference type="EC" id="2.3.1.180"/>
    </reaction>
</comment>
<dbReference type="GO" id="GO:0006633">
    <property type="term" value="P:fatty acid biosynthetic process"/>
    <property type="evidence" value="ECO:0007669"/>
    <property type="project" value="UniProtKB-UniRule"/>
</dbReference>
<evidence type="ECO:0000256" key="10">
    <source>
        <dbReference type="SAM" id="Phobius"/>
    </source>
</evidence>
<dbReference type="UniPathway" id="UPA00094"/>
<feature type="domain" description="Beta-ketoacyl-[acyl-carrier-protein] synthase III C-terminal" evidence="11">
    <location>
        <begin position="242"/>
        <end position="329"/>
    </location>
</feature>
<name>A0A6N2U9Y5_9FIRM</name>
<feature type="region of interest" description="ACP-binding" evidence="9">
    <location>
        <begin position="257"/>
        <end position="261"/>
    </location>
</feature>
<evidence type="ECO:0000256" key="7">
    <source>
        <dbReference type="ARBA" id="ARBA00023160"/>
    </source>
</evidence>
<evidence type="ECO:0000256" key="3">
    <source>
        <dbReference type="ARBA" id="ARBA00022516"/>
    </source>
</evidence>
<evidence type="ECO:0000313" key="13">
    <source>
        <dbReference type="EMBL" id="VYT14538.1"/>
    </source>
</evidence>
<dbReference type="NCBIfam" id="NF006829">
    <property type="entry name" value="PRK09352.1"/>
    <property type="match status" value="1"/>
</dbReference>
<comment type="domain">
    <text evidence="9">The last Arg residue of the ACP-binding site is essential for the weak association between ACP/AcpP and FabH.</text>
</comment>
<evidence type="ECO:0000256" key="2">
    <source>
        <dbReference type="ARBA" id="ARBA00022490"/>
    </source>
</evidence>
<dbReference type="GO" id="GO:0005737">
    <property type="term" value="C:cytoplasm"/>
    <property type="evidence" value="ECO:0007669"/>
    <property type="project" value="UniProtKB-SubCell"/>
</dbReference>
<dbReference type="Pfam" id="PF08545">
    <property type="entry name" value="ACP_syn_III"/>
    <property type="match status" value="1"/>
</dbReference>
<comment type="subcellular location">
    <subcellularLocation>
        <location evidence="9">Cytoplasm</location>
    </subcellularLocation>
</comment>
<dbReference type="PANTHER" id="PTHR34069:SF2">
    <property type="entry name" value="BETA-KETOACYL-[ACYL-CARRIER-PROTEIN] SYNTHASE III"/>
    <property type="match status" value="1"/>
</dbReference>
<evidence type="ECO:0000256" key="8">
    <source>
        <dbReference type="ARBA" id="ARBA00023315"/>
    </source>
</evidence>
<keyword evidence="5 9" id="KW-0276">Fatty acid metabolism</keyword>
<dbReference type="Gene3D" id="3.40.47.10">
    <property type="match status" value="1"/>
</dbReference>
<comment type="similarity">
    <text evidence="1 9">Belongs to the thiolase-like superfamily. FabH family.</text>
</comment>
<keyword evidence="2 9" id="KW-0963">Cytoplasm</keyword>
<proteinExistence type="inferred from homology"/>
<dbReference type="Pfam" id="PF08541">
    <property type="entry name" value="ACP_syn_III_C"/>
    <property type="match status" value="1"/>
</dbReference>
<keyword evidence="7 9" id="KW-0275">Fatty acid biosynthesis</keyword>
<feature type="domain" description="Beta-ketoacyl-[acyl-carrier-protein] synthase III N-terminal" evidence="12">
    <location>
        <begin position="106"/>
        <end position="181"/>
    </location>
</feature>
<dbReference type="EMBL" id="CACRSL010000003">
    <property type="protein sequence ID" value="VYT14538.1"/>
    <property type="molecule type" value="Genomic_DNA"/>
</dbReference>
<sequence>MQGIHISAMGCYLPAQVVKNQDFERLVETSDEWIVSHTGVRERRVSSGEPTWWMGVLAARDALERGKIDAASIDLILFTTVTPEYYTPALACIAQAHLGAHNAFALDLNCACSGFVAALDMARRYLYTGGVDRVLIISAERLSAITDYTDRSTCVLFGDGASACVVERGEGLYSSHLSADGMGASSLYAAHGEPAENPFADPALAPEMPEIFQGEKLHMNGREVYRFATKTMAQEVRAACFQAGIEVEEIDLVIPHQANVRIVETAMKLLGLPMERAYLNLEQLGNTSSASIPLAMDEALQKGEIQPGMLVCAVGFGAGLTSGAVLLRWE</sequence>
<keyword evidence="4 9" id="KW-0808">Transferase</keyword>
<keyword evidence="10" id="KW-1133">Transmembrane helix</keyword>
<evidence type="ECO:0000256" key="1">
    <source>
        <dbReference type="ARBA" id="ARBA00008642"/>
    </source>
</evidence>
<dbReference type="GO" id="GO:0033818">
    <property type="term" value="F:beta-ketoacyl-acyl-carrier-protein synthase III activity"/>
    <property type="evidence" value="ECO:0007669"/>
    <property type="project" value="UniProtKB-UniRule"/>
</dbReference>
<accession>A0A6N2U9Y5</accession>
<dbReference type="InterPro" id="IPR013751">
    <property type="entry name" value="ACP_syn_III_N"/>
</dbReference>
<dbReference type="InterPro" id="IPR016039">
    <property type="entry name" value="Thiolase-like"/>
</dbReference>
<dbReference type="SUPFAM" id="SSF53901">
    <property type="entry name" value="Thiolase-like"/>
    <property type="match status" value="1"/>
</dbReference>
<organism evidence="13">
    <name type="scientific">uncultured Anaerotruncus sp</name>
    <dbReference type="NCBI Taxonomy" id="905011"/>
    <lineage>
        <taxon>Bacteria</taxon>
        <taxon>Bacillati</taxon>
        <taxon>Bacillota</taxon>
        <taxon>Clostridia</taxon>
        <taxon>Eubacteriales</taxon>
        <taxon>Oscillospiraceae</taxon>
        <taxon>Anaerotruncus</taxon>
        <taxon>environmental samples</taxon>
    </lineage>
</organism>
<feature type="active site" evidence="9">
    <location>
        <position position="112"/>
    </location>
</feature>
<comment type="pathway">
    <text evidence="9">Lipid metabolism; fatty acid biosynthesis.</text>
</comment>
<evidence type="ECO:0000259" key="11">
    <source>
        <dbReference type="Pfam" id="PF08541"/>
    </source>
</evidence>
<feature type="transmembrane region" description="Helical" evidence="10">
    <location>
        <begin position="308"/>
        <end position="327"/>
    </location>
</feature>
<evidence type="ECO:0000256" key="6">
    <source>
        <dbReference type="ARBA" id="ARBA00023098"/>
    </source>
</evidence>
<dbReference type="InterPro" id="IPR004655">
    <property type="entry name" value="FabH"/>
</dbReference>
<dbReference type="NCBIfam" id="TIGR00747">
    <property type="entry name" value="fabH"/>
    <property type="match status" value="1"/>
</dbReference>
<dbReference type="InterPro" id="IPR013747">
    <property type="entry name" value="ACP_syn_III_C"/>
</dbReference>
<keyword evidence="9" id="KW-0511">Multifunctional enzyme</keyword>
<feature type="active site" evidence="9">
    <location>
        <position position="256"/>
    </location>
</feature>
<dbReference type="EC" id="2.3.1.180" evidence="9"/>
<feature type="active site" evidence="9">
    <location>
        <position position="286"/>
    </location>
</feature>
<comment type="subunit">
    <text evidence="9">Homodimer.</text>
</comment>
<gene>
    <name evidence="9 13" type="primary">fabH</name>
    <name evidence="13" type="ORF">AULFYP135_01825</name>
</gene>
<dbReference type="HAMAP" id="MF_01815">
    <property type="entry name" value="FabH"/>
    <property type="match status" value="1"/>
</dbReference>
<dbReference type="GO" id="GO:0004315">
    <property type="term" value="F:3-oxoacyl-[acyl-carrier-protein] synthase activity"/>
    <property type="evidence" value="ECO:0007669"/>
    <property type="project" value="InterPro"/>
</dbReference>
<keyword evidence="8 9" id="KW-0012">Acyltransferase</keyword>
<keyword evidence="3 9" id="KW-0444">Lipid biosynthesis</keyword>
<evidence type="ECO:0000259" key="12">
    <source>
        <dbReference type="Pfam" id="PF08545"/>
    </source>
</evidence>
<dbReference type="GO" id="GO:0044550">
    <property type="term" value="P:secondary metabolite biosynthetic process"/>
    <property type="evidence" value="ECO:0007669"/>
    <property type="project" value="TreeGrafter"/>
</dbReference>
<evidence type="ECO:0000256" key="5">
    <source>
        <dbReference type="ARBA" id="ARBA00022832"/>
    </source>
</evidence>
<reference evidence="13" key="1">
    <citation type="submission" date="2019-11" db="EMBL/GenBank/DDBJ databases">
        <authorList>
            <person name="Feng L."/>
        </authorList>
    </citation>
    <scope>NUCLEOTIDE SEQUENCE</scope>
    <source>
        <strain evidence="13">AundefinedLFYP135</strain>
    </source>
</reference>
<evidence type="ECO:0000256" key="4">
    <source>
        <dbReference type="ARBA" id="ARBA00022679"/>
    </source>
</evidence>
<keyword evidence="6 9" id="KW-0443">Lipid metabolism</keyword>
<keyword evidence="10" id="KW-0812">Transmembrane</keyword>
<evidence type="ECO:0000256" key="9">
    <source>
        <dbReference type="HAMAP-Rule" id="MF_01815"/>
    </source>
</evidence>
<dbReference type="CDD" id="cd00830">
    <property type="entry name" value="KAS_III"/>
    <property type="match status" value="1"/>
</dbReference>
<protein>
    <recommendedName>
        <fullName evidence="9">Beta-ketoacyl-[acyl-carrier-protein] synthase III</fullName>
        <shortName evidence="9">Beta-ketoacyl-ACP synthase III</shortName>
        <shortName evidence="9">KAS III</shortName>
        <ecNumber evidence="9">2.3.1.180</ecNumber>
    </recommendedName>
    <alternativeName>
        <fullName evidence="9">3-oxoacyl-[acyl-carrier-protein] synthase 3</fullName>
    </alternativeName>
    <alternativeName>
        <fullName evidence="9">3-oxoacyl-[acyl-carrier-protein] synthase III</fullName>
    </alternativeName>
</protein>
<keyword evidence="10" id="KW-0472">Membrane</keyword>
<dbReference type="AlphaFoldDB" id="A0A6N2U9Y5"/>
<comment type="function">
    <text evidence="9">Catalyzes the condensation reaction of fatty acid synthesis by the addition to an acyl acceptor of two carbons from malonyl-ACP. Catalyzes the first condensation reaction which initiates fatty acid synthesis and may therefore play a role in governing the total rate of fatty acid production. Possesses both acetoacetyl-ACP synthase and acetyl transacylase activities. Its substrate specificity determines the biosynthesis of branched-chain and/or straight-chain of fatty acids.</text>
</comment>
<dbReference type="PANTHER" id="PTHR34069">
    <property type="entry name" value="3-OXOACYL-[ACYL-CARRIER-PROTEIN] SYNTHASE 3"/>
    <property type="match status" value="1"/>
</dbReference>